<organism evidence="1">
    <name type="scientific">Pseudomonas marincola</name>
    <dbReference type="NCBI Taxonomy" id="437900"/>
    <lineage>
        <taxon>Bacteria</taxon>
        <taxon>Pseudomonadati</taxon>
        <taxon>Pseudomonadota</taxon>
        <taxon>Gammaproteobacteria</taxon>
        <taxon>Pseudomonadales</taxon>
        <taxon>Pseudomonadaceae</taxon>
        <taxon>Pseudomonas</taxon>
    </lineage>
</organism>
<protein>
    <submittedName>
        <fullName evidence="1">Uncharacterized protein</fullName>
    </submittedName>
</protein>
<proteinExistence type="predicted"/>
<name>A0A653E9E5_9PSED</name>
<dbReference type="AlphaFoldDB" id="A0A653E9E5"/>
<gene>
    <name evidence="1" type="ORF">PMYSY11_4398</name>
</gene>
<evidence type="ECO:0000313" key="1">
    <source>
        <dbReference type="EMBL" id="VEV99441.1"/>
    </source>
</evidence>
<sequence length="37" mass="3956">MNARSPTLTVETAAVDYRAKLKAKISLKKNSGLPGQP</sequence>
<reference evidence="1" key="1">
    <citation type="submission" date="2019-02" db="EMBL/GenBank/DDBJ databases">
        <authorList>
            <consortium name="Genoscope - CEA"/>
            <person name="William W."/>
        </authorList>
    </citation>
    <scope>NUCLEOTIDE SEQUENCE [LARGE SCALE GENOMIC DNA]</scope>
    <source>
        <strain evidence="1">YSy11</strain>
    </source>
</reference>
<dbReference type="EMBL" id="LR215729">
    <property type="protein sequence ID" value="VEV99441.1"/>
    <property type="molecule type" value="Genomic_DNA"/>
</dbReference>
<accession>A0A653E9E5</accession>